<feature type="region of interest" description="Disordered" evidence="1">
    <location>
        <begin position="1"/>
        <end position="77"/>
    </location>
</feature>
<comment type="caution">
    <text evidence="2">The sequence shown here is derived from an EMBL/GenBank/DDBJ whole genome shotgun (WGS) entry which is preliminary data.</text>
</comment>
<gene>
    <name evidence="2" type="ORF">JAV76_09065</name>
</gene>
<reference evidence="2" key="1">
    <citation type="submission" date="2020-12" db="EMBL/GenBank/DDBJ databases">
        <title>Sanguibacter suaedae sp. nov., isolated from Suaeda aralocaspica.</title>
        <authorList>
            <person name="Ma Q."/>
        </authorList>
    </citation>
    <scope>NUCLEOTIDE SEQUENCE</scope>
    <source>
        <strain evidence="2">YZGR15</strain>
    </source>
</reference>
<dbReference type="AlphaFoldDB" id="A0A934I6J1"/>
<sequence>MSTTPGHDAMRDAGLTHPSPDGSVNLTEEALRGTDVPGPRDAEDYDPGTPRPDRSGAADEADVAEQAWEVPEDDEPV</sequence>
<dbReference type="EMBL" id="JAEINH010000006">
    <property type="protein sequence ID" value="MBI9115156.1"/>
    <property type="molecule type" value="Genomic_DNA"/>
</dbReference>
<name>A0A934I6J1_9MICO</name>
<evidence type="ECO:0000313" key="2">
    <source>
        <dbReference type="EMBL" id="MBI9115156.1"/>
    </source>
</evidence>
<protein>
    <recommendedName>
        <fullName evidence="4">DUF5709 domain-containing protein</fullName>
    </recommendedName>
</protein>
<organism evidence="2 3">
    <name type="scientific">Sanguibacter suaedae</name>
    <dbReference type="NCBI Taxonomy" id="2795737"/>
    <lineage>
        <taxon>Bacteria</taxon>
        <taxon>Bacillati</taxon>
        <taxon>Actinomycetota</taxon>
        <taxon>Actinomycetes</taxon>
        <taxon>Micrococcales</taxon>
        <taxon>Sanguibacteraceae</taxon>
        <taxon>Sanguibacter</taxon>
    </lineage>
</organism>
<evidence type="ECO:0000313" key="3">
    <source>
        <dbReference type="Proteomes" id="UP000602087"/>
    </source>
</evidence>
<keyword evidence="3" id="KW-1185">Reference proteome</keyword>
<proteinExistence type="predicted"/>
<evidence type="ECO:0000256" key="1">
    <source>
        <dbReference type="SAM" id="MobiDB-lite"/>
    </source>
</evidence>
<evidence type="ECO:0008006" key="4">
    <source>
        <dbReference type="Google" id="ProtNLM"/>
    </source>
</evidence>
<accession>A0A934I6J1</accession>
<dbReference type="Proteomes" id="UP000602087">
    <property type="component" value="Unassembled WGS sequence"/>
</dbReference>
<dbReference type="RefSeq" id="WP_198733713.1">
    <property type="nucleotide sequence ID" value="NZ_JAEINH010000006.1"/>
</dbReference>